<dbReference type="EMBL" id="JAAHFQ010000688">
    <property type="protein sequence ID" value="NER30971.1"/>
    <property type="molecule type" value="Genomic_DNA"/>
</dbReference>
<comment type="similarity">
    <text evidence="2">Belongs to the PAL/histidase family.</text>
</comment>
<dbReference type="GO" id="GO:0051289">
    <property type="term" value="P:protein homotetramerization"/>
    <property type="evidence" value="ECO:0007669"/>
    <property type="project" value="UniProtKB-ARBA"/>
</dbReference>
<evidence type="ECO:0000256" key="1">
    <source>
        <dbReference type="ARBA" id="ARBA00005138"/>
    </source>
</evidence>
<dbReference type="EC" id="4.3.1.24" evidence="4"/>
<keyword evidence="5" id="KW-0587">Phenylpropanoid metabolism</keyword>
<protein>
    <recommendedName>
        <fullName evidence="10">Phenylalanine ammonia-lyase</fullName>
        <ecNumber evidence="4">4.3.1.24</ecNumber>
    </recommendedName>
</protein>
<evidence type="ECO:0000256" key="7">
    <source>
        <dbReference type="ARBA" id="ARBA00023239"/>
    </source>
</evidence>
<dbReference type="Gene3D" id="1.20.200.10">
    <property type="entry name" value="Fumarase/aspartase (Central domain)"/>
    <property type="match status" value="1"/>
</dbReference>
<dbReference type="CDD" id="cd00332">
    <property type="entry name" value="PAL-HAL"/>
    <property type="match status" value="1"/>
</dbReference>
<evidence type="ECO:0000256" key="10">
    <source>
        <dbReference type="ARBA" id="ARBA00070019"/>
    </source>
</evidence>
<comment type="subunit">
    <text evidence="3">Homotetramer.</text>
</comment>
<comment type="pathway">
    <text evidence="1">Phenylpropanoid metabolism; trans-cinnamate biosynthesis; trans-cinnamate from L-phenylalanine: step 1/1.</text>
</comment>
<gene>
    <name evidence="11" type="ORF">F6J89_25965</name>
</gene>
<comment type="caution">
    <text evidence="11">The sequence shown here is derived from an EMBL/GenBank/DDBJ whole genome shotgun (WGS) entry which is preliminary data.</text>
</comment>
<evidence type="ECO:0000256" key="3">
    <source>
        <dbReference type="ARBA" id="ARBA00011881"/>
    </source>
</evidence>
<comment type="catalytic activity">
    <reaction evidence="8">
        <text>L-phenylalanine = (E)-cinnamate + NH4(+)</text>
        <dbReference type="Rhea" id="RHEA:21384"/>
        <dbReference type="ChEBI" id="CHEBI:15669"/>
        <dbReference type="ChEBI" id="CHEBI:28938"/>
        <dbReference type="ChEBI" id="CHEBI:58095"/>
        <dbReference type="EC" id="4.3.1.24"/>
    </reaction>
</comment>
<dbReference type="InterPro" id="IPR001106">
    <property type="entry name" value="Aromatic_Lyase"/>
</dbReference>
<evidence type="ECO:0000256" key="9">
    <source>
        <dbReference type="ARBA" id="ARBA00059289"/>
    </source>
</evidence>
<dbReference type="InterPro" id="IPR022313">
    <property type="entry name" value="Phe/His_NH3-lyase_AS"/>
</dbReference>
<evidence type="ECO:0000256" key="5">
    <source>
        <dbReference type="ARBA" id="ARBA00023051"/>
    </source>
</evidence>
<dbReference type="GO" id="GO:0009800">
    <property type="term" value="P:cinnamic acid biosynthetic process"/>
    <property type="evidence" value="ECO:0007669"/>
    <property type="project" value="UniProtKB-ARBA"/>
</dbReference>
<accession>A0A6B3NN49</accession>
<proteinExistence type="inferred from homology"/>
<dbReference type="Pfam" id="PF00221">
    <property type="entry name" value="Lyase_aromatic"/>
    <property type="match status" value="1"/>
</dbReference>
<evidence type="ECO:0000256" key="6">
    <source>
        <dbReference type="ARBA" id="ARBA00023232"/>
    </source>
</evidence>
<evidence type="ECO:0000256" key="2">
    <source>
        <dbReference type="ARBA" id="ARBA00007238"/>
    </source>
</evidence>
<evidence type="ECO:0000256" key="8">
    <source>
        <dbReference type="ARBA" id="ARBA00023537"/>
    </source>
</evidence>
<dbReference type="Gene3D" id="1.10.275.10">
    <property type="entry name" value="Fumarase/aspartase (N-terminal domain)"/>
    <property type="match status" value="1"/>
</dbReference>
<dbReference type="GO" id="GO:0006559">
    <property type="term" value="P:L-phenylalanine catabolic process"/>
    <property type="evidence" value="ECO:0007669"/>
    <property type="project" value="UniProtKB-KW"/>
</dbReference>
<dbReference type="GO" id="GO:0045548">
    <property type="term" value="F:phenylalanine ammonia-lyase activity"/>
    <property type="evidence" value="ECO:0007669"/>
    <property type="project" value="UniProtKB-EC"/>
</dbReference>
<evidence type="ECO:0000313" key="11">
    <source>
        <dbReference type="EMBL" id="NER30971.1"/>
    </source>
</evidence>
<dbReference type="FunFam" id="1.10.275.10:FF:000005">
    <property type="entry name" value="Histidine ammonia-lyase"/>
    <property type="match status" value="1"/>
</dbReference>
<comment type="function">
    <text evidence="9">Catalyzes the non-oxidative deamination of L-phenylalanine to form trans-cinnamic acid, the first step in the phenylpropanoid pathway.</text>
</comment>
<organism evidence="11">
    <name type="scientific">Symploca sp. SIO1C4</name>
    <dbReference type="NCBI Taxonomy" id="2607765"/>
    <lineage>
        <taxon>Bacteria</taxon>
        <taxon>Bacillati</taxon>
        <taxon>Cyanobacteriota</taxon>
        <taxon>Cyanophyceae</taxon>
        <taxon>Coleofasciculales</taxon>
        <taxon>Coleofasciculaceae</taxon>
        <taxon>Symploca</taxon>
    </lineage>
</organism>
<keyword evidence="7 11" id="KW-0456">Lyase</keyword>
<dbReference type="SUPFAM" id="SSF48557">
    <property type="entry name" value="L-aspartase-like"/>
    <property type="match status" value="1"/>
</dbReference>
<dbReference type="PROSITE" id="PS00488">
    <property type="entry name" value="PAL_HISTIDASE"/>
    <property type="match status" value="1"/>
</dbReference>
<dbReference type="InterPro" id="IPR008948">
    <property type="entry name" value="L-Aspartase-like"/>
</dbReference>
<reference evidence="11" key="1">
    <citation type="submission" date="2019-11" db="EMBL/GenBank/DDBJ databases">
        <title>Genomic insights into an expanded diversity of filamentous marine cyanobacteria reveals the extraordinary biosynthetic potential of Moorea and Okeania.</title>
        <authorList>
            <person name="Ferreira Leao T."/>
            <person name="Wang M."/>
            <person name="Moss N."/>
            <person name="Da Silva R."/>
            <person name="Sanders J."/>
            <person name="Nurk S."/>
            <person name="Gurevich A."/>
            <person name="Humphrey G."/>
            <person name="Reher R."/>
            <person name="Zhu Q."/>
            <person name="Belda-Ferre P."/>
            <person name="Glukhov E."/>
            <person name="Rex R."/>
            <person name="Dorrestein P.C."/>
            <person name="Knight R."/>
            <person name="Pevzner P."/>
            <person name="Gerwick W.H."/>
            <person name="Gerwick L."/>
        </authorList>
    </citation>
    <scope>NUCLEOTIDE SEQUENCE</scope>
    <source>
        <strain evidence="11">SIO1C4</strain>
    </source>
</reference>
<dbReference type="PANTHER" id="PTHR10362">
    <property type="entry name" value="HISTIDINE AMMONIA-LYASE"/>
    <property type="match status" value="1"/>
</dbReference>
<evidence type="ECO:0000256" key="4">
    <source>
        <dbReference type="ARBA" id="ARBA00012139"/>
    </source>
</evidence>
<dbReference type="FunFam" id="1.20.200.10:FF:000012">
    <property type="entry name" value="Tyrosine ammonia-lyase"/>
    <property type="match status" value="1"/>
</dbReference>
<name>A0A6B3NN49_9CYAN</name>
<keyword evidence="6" id="KW-0585">Phenylalanine catabolism</keyword>
<sequence>MAEIANVKAVDKQHCTFLSENQLNALILGDCNLTIDEVISVARRGVKVHLTDQEDILKGIQASSDFIAEAVKLGRPIYGVTTAFGGMADVIVPPEEATALQNNLIRYHRVAAGQCLPISCIRAAMLLRANSHMHGASGIRIEIIQRLLTFLNAGVTPYVYEFGSIGASGDLVPLSYIVGALIGMKAPCYMVDFNGEAMEAPKALKLLGLEPLTLLPKEGLAMINGTSVMTGIAANCVYDAKVLLTLTMAAHALMIQGLNGTNQSFHPFIHQLKPHYGQKWAADQMLKLLMGSQLIRHELNGCHDYRINQLIQDRYSLRCLPQYIGPIADGILQIAQQIEVEINSVTDNPLINVENQASYHGGNFLGQYVGVGMDQLRYYLGLLAKHLDTQIALLVTPEFNGGLSASLVGNSKRLVNLGLKSLQLTGNSIMPLLTFYGNTIADRFPTHAEQFNQNINSQGCISATLANRSIEIFQHYIAIALLFGVQAVDLRTYALMGHYDARQSLSPETLKLYLAIHELIGKEPSGERPYIWNDDEQAIDKHIAQLTTDFKGSNRLLQAVSDIFINLN</sequence>
<dbReference type="InterPro" id="IPR024083">
    <property type="entry name" value="Fumarase/histidase_N"/>
</dbReference>
<dbReference type="AlphaFoldDB" id="A0A6B3NN49"/>